<evidence type="ECO:0000256" key="1">
    <source>
        <dbReference type="SAM" id="MobiDB-lite"/>
    </source>
</evidence>
<name>A0A511KK45_RHOTO</name>
<feature type="compositionally biased region" description="Gly residues" evidence="1">
    <location>
        <begin position="271"/>
        <end position="286"/>
    </location>
</feature>
<dbReference type="OrthoDB" id="10475840at2759"/>
<feature type="compositionally biased region" description="Low complexity" evidence="1">
    <location>
        <begin position="249"/>
        <end position="267"/>
    </location>
</feature>
<dbReference type="AlphaFoldDB" id="A0A511KK45"/>
<feature type="compositionally biased region" description="Low complexity" evidence="1">
    <location>
        <begin position="227"/>
        <end position="240"/>
    </location>
</feature>
<organism evidence="2 3">
    <name type="scientific">Rhodotorula toruloides</name>
    <name type="common">Yeast</name>
    <name type="synonym">Rhodosporidium toruloides</name>
    <dbReference type="NCBI Taxonomy" id="5286"/>
    <lineage>
        <taxon>Eukaryota</taxon>
        <taxon>Fungi</taxon>
        <taxon>Dikarya</taxon>
        <taxon>Basidiomycota</taxon>
        <taxon>Pucciniomycotina</taxon>
        <taxon>Microbotryomycetes</taxon>
        <taxon>Sporidiobolales</taxon>
        <taxon>Sporidiobolaceae</taxon>
        <taxon>Rhodotorula</taxon>
    </lineage>
</organism>
<accession>A0A511KK45</accession>
<dbReference type="EMBL" id="BJWK01000012">
    <property type="protein sequence ID" value="GEM10757.1"/>
    <property type="molecule type" value="Genomic_DNA"/>
</dbReference>
<feature type="region of interest" description="Disordered" evidence="1">
    <location>
        <begin position="227"/>
        <end position="334"/>
    </location>
</feature>
<proteinExistence type="predicted"/>
<dbReference type="Proteomes" id="UP000321518">
    <property type="component" value="Unassembled WGS sequence"/>
</dbReference>
<protein>
    <submittedName>
        <fullName evidence="2">Uncharacterized protein</fullName>
    </submittedName>
</protein>
<gene>
    <name evidence="2" type="ORF">Rt10032_c12g4774</name>
</gene>
<evidence type="ECO:0000313" key="3">
    <source>
        <dbReference type="Proteomes" id="UP000321518"/>
    </source>
</evidence>
<sequence>MPAQGPQLGDLTNALLLPDDRTSRAAKLTSLAQALPEASNPPTPGDIAGAARLSAHFDQESLVDGPLHADFVSRYAAVKTYEGELIQQAVFAQDKNVLDEGAGEARGAAEGGATYEQQVAASGSHVAKVLARGLDTMVKTIADNQKVLLDQMKQTRDEMKKSGKILRKVRKTQKIHDLRITDMYSKLCDLEYATRRSHASTNLDNLNAPLPARPRLGPIWHADYSPSVSSSSDGLFSDPDGLGGEPDVQRAAAAQAHAQAQAAIAARGRGRGSGFGRSGGFGGPEMTGGRQQTPRRQSRRLTRASSAASTGPHAGSRQGPTGGAQNSDDDDLYS</sequence>
<reference evidence="2 3" key="1">
    <citation type="submission" date="2019-07" db="EMBL/GenBank/DDBJ databases">
        <title>Rhodotorula toruloides NBRC10032 genome sequencing.</title>
        <authorList>
            <person name="Shida Y."/>
            <person name="Takaku H."/>
            <person name="Ogasawara W."/>
            <person name="Mori K."/>
        </authorList>
    </citation>
    <scope>NUCLEOTIDE SEQUENCE [LARGE SCALE GENOMIC DNA]</scope>
    <source>
        <strain evidence="2 3">NBRC10032</strain>
    </source>
</reference>
<comment type="caution">
    <text evidence="2">The sequence shown here is derived from an EMBL/GenBank/DDBJ whole genome shotgun (WGS) entry which is preliminary data.</text>
</comment>
<evidence type="ECO:0000313" key="2">
    <source>
        <dbReference type="EMBL" id="GEM10757.1"/>
    </source>
</evidence>